<comment type="function">
    <text evidence="12 13">Catalyzes the ATP-dependent phosphorylation of L-homoserine to L-homoserine phosphate.</text>
</comment>
<keyword evidence="13" id="KW-0963">Cytoplasm</keyword>
<evidence type="ECO:0000256" key="3">
    <source>
        <dbReference type="ARBA" id="ARBA00012078"/>
    </source>
</evidence>
<dbReference type="InterPro" id="IPR006204">
    <property type="entry name" value="GHMP_kinase_N_dom"/>
</dbReference>
<dbReference type="SUPFAM" id="SSF54211">
    <property type="entry name" value="Ribosomal protein S5 domain 2-like"/>
    <property type="match status" value="1"/>
</dbReference>
<comment type="pathway">
    <text evidence="1 13">Amino-acid biosynthesis; L-threonine biosynthesis; L-threonine from L-aspartate: step 4/5.</text>
</comment>
<dbReference type="PANTHER" id="PTHR20861">
    <property type="entry name" value="HOMOSERINE/4-DIPHOSPHOCYTIDYL-2-C-METHYL-D-ERYTHRITOL KINASE"/>
    <property type="match status" value="1"/>
</dbReference>
<comment type="subcellular location">
    <subcellularLocation>
        <location evidence="13">Cytoplasm</location>
    </subcellularLocation>
</comment>
<dbReference type="GO" id="GO:0004413">
    <property type="term" value="F:homoserine kinase activity"/>
    <property type="evidence" value="ECO:0007669"/>
    <property type="project" value="UniProtKB-UniRule"/>
</dbReference>
<accession>A0A346B0N8</accession>
<evidence type="ECO:0000313" key="16">
    <source>
        <dbReference type="EMBL" id="AXL21681.1"/>
    </source>
</evidence>
<dbReference type="Gene3D" id="3.30.230.10">
    <property type="match status" value="1"/>
</dbReference>
<evidence type="ECO:0000256" key="12">
    <source>
        <dbReference type="ARBA" id="ARBA00049954"/>
    </source>
</evidence>
<dbReference type="PIRSF" id="PIRSF000676">
    <property type="entry name" value="Homoser_kin"/>
    <property type="match status" value="1"/>
</dbReference>
<dbReference type="AlphaFoldDB" id="A0A346B0N8"/>
<organism evidence="16 17">
    <name type="scientific">Megasphaera stantonii</name>
    <dbReference type="NCBI Taxonomy" id="2144175"/>
    <lineage>
        <taxon>Bacteria</taxon>
        <taxon>Bacillati</taxon>
        <taxon>Bacillota</taxon>
        <taxon>Negativicutes</taxon>
        <taxon>Veillonellales</taxon>
        <taxon>Veillonellaceae</taxon>
        <taxon>Megasphaera</taxon>
    </lineage>
</organism>
<dbReference type="UniPathway" id="UPA00050">
    <property type="reaction ID" value="UER00064"/>
</dbReference>
<dbReference type="NCBIfam" id="TIGR00191">
    <property type="entry name" value="thrB"/>
    <property type="match status" value="1"/>
</dbReference>
<dbReference type="EMBL" id="CP029462">
    <property type="protein sequence ID" value="AXL21681.1"/>
    <property type="molecule type" value="Genomic_DNA"/>
</dbReference>
<dbReference type="KEGG" id="meg:DKB62_08950"/>
<keyword evidence="7 13" id="KW-0791">Threonine biosynthesis</keyword>
<gene>
    <name evidence="13" type="primary">thrB</name>
    <name evidence="16" type="ORF">DKB62_08950</name>
</gene>
<reference evidence="16 17" key="1">
    <citation type="submission" date="2018-05" db="EMBL/GenBank/DDBJ databases">
        <title>Complete genome sequence of Megasphaera sp. AJH120T, isolated from the ceca of a chicken.</title>
        <authorList>
            <person name="Maki J."/>
            <person name="Looft T."/>
        </authorList>
    </citation>
    <scope>NUCLEOTIDE SEQUENCE [LARGE SCALE GENOMIC DNA]</scope>
    <source>
        <strain evidence="16 17">AJH120</strain>
    </source>
</reference>
<proteinExistence type="inferred from homology"/>
<dbReference type="GO" id="GO:0009088">
    <property type="term" value="P:threonine biosynthetic process"/>
    <property type="evidence" value="ECO:0007669"/>
    <property type="project" value="UniProtKB-UniRule"/>
</dbReference>
<comment type="similarity">
    <text evidence="2 13">Belongs to the GHMP kinase family. Homoserine kinase subfamily.</text>
</comment>
<dbReference type="OrthoDB" id="9769912at2"/>
<evidence type="ECO:0000256" key="11">
    <source>
        <dbReference type="ARBA" id="ARBA00049375"/>
    </source>
</evidence>
<dbReference type="InterPro" id="IPR014721">
    <property type="entry name" value="Ribsml_uS5_D2-typ_fold_subgr"/>
</dbReference>
<evidence type="ECO:0000256" key="10">
    <source>
        <dbReference type="ARBA" id="ARBA00022840"/>
    </source>
</evidence>
<dbReference type="NCBIfam" id="NF002288">
    <property type="entry name" value="PRK01212.1-4"/>
    <property type="match status" value="1"/>
</dbReference>
<dbReference type="RefSeq" id="WP_107196400.1">
    <property type="nucleotide sequence ID" value="NZ_CP029462.1"/>
</dbReference>
<evidence type="ECO:0000256" key="8">
    <source>
        <dbReference type="ARBA" id="ARBA00022741"/>
    </source>
</evidence>
<evidence type="ECO:0000256" key="7">
    <source>
        <dbReference type="ARBA" id="ARBA00022697"/>
    </source>
</evidence>
<dbReference type="PRINTS" id="PR00958">
    <property type="entry name" value="HOMSERKINASE"/>
</dbReference>
<sequence length="305" mass="32274">MTTRTLHVQVPATSANLGSGFDAVGIALNYFNEIYFTEDDKEFISVEIEGLGKGEIPETFADNMVGQAMERAAAYNGESLPKGGAVKLVNRIPPGRGMGSSSSAIIGGILIGDALTGSKMSKEDMLSLATEIEGHPDNVAPALLGGLTISIMDGGKTMTNVVPVGDDLSFITVSPDVEVFTEDARAVLPKEIAYKDAVFNVSRVSFLVSSLVTKQYDRLQYGLQDKLHVPYRIGLIPGGESVLKAAEDAGALGATISGSGSTLIAFAVQNEQAIMEAMMNEFKIRGIDSEGHILKCWNEGAQILP</sequence>
<dbReference type="Pfam" id="PF08544">
    <property type="entry name" value="GHMP_kinases_C"/>
    <property type="match status" value="1"/>
</dbReference>
<evidence type="ECO:0000256" key="6">
    <source>
        <dbReference type="ARBA" id="ARBA00022679"/>
    </source>
</evidence>
<keyword evidence="10 13" id="KW-0067">ATP-binding</keyword>
<keyword evidence="9 13" id="KW-0418">Kinase</keyword>
<evidence type="ECO:0000259" key="15">
    <source>
        <dbReference type="Pfam" id="PF08544"/>
    </source>
</evidence>
<dbReference type="InterPro" id="IPR020568">
    <property type="entry name" value="Ribosomal_Su5_D2-typ_SF"/>
</dbReference>
<comment type="catalytic activity">
    <reaction evidence="11 13">
        <text>L-homoserine + ATP = O-phospho-L-homoserine + ADP + H(+)</text>
        <dbReference type="Rhea" id="RHEA:13985"/>
        <dbReference type="ChEBI" id="CHEBI:15378"/>
        <dbReference type="ChEBI" id="CHEBI:30616"/>
        <dbReference type="ChEBI" id="CHEBI:57476"/>
        <dbReference type="ChEBI" id="CHEBI:57590"/>
        <dbReference type="ChEBI" id="CHEBI:456216"/>
        <dbReference type="EC" id="2.7.1.39"/>
    </reaction>
</comment>
<evidence type="ECO:0000256" key="5">
    <source>
        <dbReference type="ARBA" id="ARBA00022605"/>
    </source>
</evidence>
<dbReference type="InterPro" id="IPR013750">
    <property type="entry name" value="GHMP_kinase_C_dom"/>
</dbReference>
<dbReference type="GO" id="GO:0005524">
    <property type="term" value="F:ATP binding"/>
    <property type="evidence" value="ECO:0007669"/>
    <property type="project" value="UniProtKB-UniRule"/>
</dbReference>
<dbReference type="InterPro" id="IPR036554">
    <property type="entry name" value="GHMP_kinase_C_sf"/>
</dbReference>
<evidence type="ECO:0000259" key="14">
    <source>
        <dbReference type="Pfam" id="PF00288"/>
    </source>
</evidence>
<feature type="binding site" evidence="13">
    <location>
        <begin position="93"/>
        <end position="103"/>
    </location>
    <ligand>
        <name>ATP</name>
        <dbReference type="ChEBI" id="CHEBI:30616"/>
    </ligand>
</feature>
<evidence type="ECO:0000256" key="4">
    <source>
        <dbReference type="ARBA" id="ARBA00017858"/>
    </source>
</evidence>
<evidence type="ECO:0000313" key="17">
    <source>
        <dbReference type="Proteomes" id="UP000254337"/>
    </source>
</evidence>
<evidence type="ECO:0000256" key="9">
    <source>
        <dbReference type="ARBA" id="ARBA00022777"/>
    </source>
</evidence>
<name>A0A346B0N8_9FIRM</name>
<keyword evidence="8 13" id="KW-0547">Nucleotide-binding</keyword>
<dbReference type="SUPFAM" id="SSF55060">
    <property type="entry name" value="GHMP Kinase, C-terminal domain"/>
    <property type="match status" value="1"/>
</dbReference>
<dbReference type="InterPro" id="IPR000870">
    <property type="entry name" value="Homoserine_kinase"/>
</dbReference>
<feature type="domain" description="GHMP kinase C-terminal" evidence="15">
    <location>
        <begin position="230"/>
        <end position="274"/>
    </location>
</feature>
<dbReference type="GO" id="GO:0005737">
    <property type="term" value="C:cytoplasm"/>
    <property type="evidence" value="ECO:0007669"/>
    <property type="project" value="UniProtKB-SubCell"/>
</dbReference>
<keyword evidence="5 13" id="KW-0028">Amino-acid biosynthesis</keyword>
<dbReference type="HAMAP" id="MF_00384">
    <property type="entry name" value="Homoser_kinase"/>
    <property type="match status" value="1"/>
</dbReference>
<feature type="domain" description="GHMP kinase N-terminal" evidence="14">
    <location>
        <begin position="64"/>
        <end position="146"/>
    </location>
</feature>
<keyword evidence="6 13" id="KW-0808">Transferase</keyword>
<dbReference type="Gene3D" id="3.30.70.890">
    <property type="entry name" value="GHMP kinase, C-terminal domain"/>
    <property type="match status" value="1"/>
</dbReference>
<dbReference type="InterPro" id="IPR006203">
    <property type="entry name" value="GHMP_knse_ATP-bd_CS"/>
</dbReference>
<dbReference type="EC" id="2.7.1.39" evidence="3 13"/>
<dbReference type="PANTHER" id="PTHR20861:SF1">
    <property type="entry name" value="HOMOSERINE KINASE"/>
    <property type="match status" value="1"/>
</dbReference>
<evidence type="ECO:0000256" key="2">
    <source>
        <dbReference type="ARBA" id="ARBA00007370"/>
    </source>
</evidence>
<dbReference type="PROSITE" id="PS00627">
    <property type="entry name" value="GHMP_KINASES_ATP"/>
    <property type="match status" value="1"/>
</dbReference>
<protein>
    <recommendedName>
        <fullName evidence="4 13">Homoserine kinase</fullName>
        <shortName evidence="13">HK</shortName>
        <shortName evidence="13">HSK</shortName>
        <ecNumber evidence="3 13">2.7.1.39</ecNumber>
    </recommendedName>
</protein>
<dbReference type="Proteomes" id="UP000254337">
    <property type="component" value="Chromosome"/>
</dbReference>
<evidence type="ECO:0000256" key="13">
    <source>
        <dbReference type="HAMAP-Rule" id="MF_00384"/>
    </source>
</evidence>
<dbReference type="Pfam" id="PF00288">
    <property type="entry name" value="GHMP_kinases_N"/>
    <property type="match status" value="1"/>
</dbReference>
<evidence type="ECO:0000256" key="1">
    <source>
        <dbReference type="ARBA" id="ARBA00005015"/>
    </source>
</evidence>
<keyword evidence="17" id="KW-1185">Reference proteome</keyword>